<sequence length="109" mass="10930">MVNSVTPAGTVSLPFANVKVAPTVAVEPSAFFVTVYTGVSKSSSVAVPAVRVIASSVSLPATSLTVVTKLPPSDAGLVFTPSLALLSIVAAPLEVSLMVTVLLVLPPTV</sequence>
<keyword evidence="1" id="KW-0472">Membrane</keyword>
<evidence type="ECO:0000313" key="4">
    <source>
        <dbReference type="Proteomes" id="UP000254065"/>
    </source>
</evidence>
<organism evidence="3 4">
    <name type="scientific">Moraxella caprae</name>
    <dbReference type="NCBI Taxonomy" id="90240"/>
    <lineage>
        <taxon>Bacteria</taxon>
        <taxon>Pseudomonadati</taxon>
        <taxon>Pseudomonadota</taxon>
        <taxon>Gammaproteobacteria</taxon>
        <taxon>Moraxellales</taxon>
        <taxon>Moraxellaceae</taxon>
        <taxon>Moraxella</taxon>
    </lineage>
</organism>
<keyword evidence="4" id="KW-1185">Reference proteome</keyword>
<dbReference type="Proteomes" id="UP000254065">
    <property type="component" value="Unassembled WGS sequence"/>
</dbReference>
<evidence type="ECO:0000256" key="1">
    <source>
        <dbReference type="SAM" id="Phobius"/>
    </source>
</evidence>
<dbReference type="AlphaFoldDB" id="A0A378U6Y7"/>
<dbReference type="EMBL" id="UGQB01000006">
    <property type="protein sequence ID" value="STZ70250.1"/>
    <property type="molecule type" value="Genomic_DNA"/>
</dbReference>
<feature type="transmembrane region" description="Helical" evidence="1">
    <location>
        <begin position="83"/>
        <end position="105"/>
    </location>
</feature>
<protein>
    <submittedName>
        <fullName evidence="3">Uncharacterized protein</fullName>
    </submittedName>
</protein>
<dbReference type="EMBL" id="UGQB01000006">
    <property type="protein sequence ID" value="STZ70249.1"/>
    <property type="molecule type" value="Genomic_DNA"/>
</dbReference>
<keyword evidence="1" id="KW-0812">Transmembrane</keyword>
<accession>A0A378U6Y7</accession>
<reference evidence="3 4" key="1">
    <citation type="submission" date="2018-06" db="EMBL/GenBank/DDBJ databases">
        <authorList>
            <consortium name="Pathogen Informatics"/>
            <person name="Doyle S."/>
        </authorList>
    </citation>
    <scope>NUCLEOTIDE SEQUENCE [LARGE SCALE GENOMIC DNA]</scope>
    <source>
        <strain evidence="3 4">NCTC12877</strain>
    </source>
</reference>
<name>A0A378U6Y7_9GAMM</name>
<gene>
    <name evidence="2" type="ORF">NCTC12877_02723</name>
    <name evidence="3" type="ORF">NCTC12877_02724</name>
</gene>
<evidence type="ECO:0000313" key="2">
    <source>
        <dbReference type="EMBL" id="STZ70249.1"/>
    </source>
</evidence>
<proteinExistence type="predicted"/>
<evidence type="ECO:0000313" key="3">
    <source>
        <dbReference type="EMBL" id="STZ70250.1"/>
    </source>
</evidence>
<keyword evidence="1" id="KW-1133">Transmembrane helix</keyword>